<protein>
    <submittedName>
        <fullName evidence="1">Uncharacterized protein</fullName>
    </submittedName>
</protein>
<dbReference type="Proteomes" id="UP000237271">
    <property type="component" value="Unassembled WGS sequence"/>
</dbReference>
<comment type="caution">
    <text evidence="1">The sequence shown here is derived from an EMBL/GenBank/DDBJ whole genome shotgun (WGS) entry which is preliminary data.</text>
</comment>
<accession>A0A2P4YAF1</accession>
<keyword evidence="2" id="KW-1185">Reference proteome</keyword>
<proteinExistence type="predicted"/>
<gene>
    <name evidence="1" type="ORF">PHPALM_8205</name>
</gene>
<evidence type="ECO:0000313" key="2">
    <source>
        <dbReference type="Proteomes" id="UP000237271"/>
    </source>
</evidence>
<dbReference type="EMBL" id="NCKW01004440">
    <property type="protein sequence ID" value="POM74781.1"/>
    <property type="molecule type" value="Genomic_DNA"/>
</dbReference>
<organism evidence="1 2">
    <name type="scientific">Phytophthora palmivora</name>
    <dbReference type="NCBI Taxonomy" id="4796"/>
    <lineage>
        <taxon>Eukaryota</taxon>
        <taxon>Sar</taxon>
        <taxon>Stramenopiles</taxon>
        <taxon>Oomycota</taxon>
        <taxon>Peronosporomycetes</taxon>
        <taxon>Peronosporales</taxon>
        <taxon>Peronosporaceae</taxon>
        <taxon>Phytophthora</taxon>
    </lineage>
</organism>
<dbReference type="AlphaFoldDB" id="A0A2P4YAF1"/>
<reference evidence="1 2" key="1">
    <citation type="journal article" date="2017" name="Genome Biol. Evol.">
        <title>Phytophthora megakarya and P. palmivora, closely related causal agents of cacao black pod rot, underwent increases in genome sizes and gene numbers by different mechanisms.</title>
        <authorList>
            <person name="Ali S.S."/>
            <person name="Shao J."/>
            <person name="Lary D.J."/>
            <person name="Kronmiller B."/>
            <person name="Shen D."/>
            <person name="Strem M.D."/>
            <person name="Amoako-Attah I."/>
            <person name="Akrofi A.Y."/>
            <person name="Begoude B.A."/>
            <person name="Ten Hoopen G.M."/>
            <person name="Coulibaly K."/>
            <person name="Kebe B.I."/>
            <person name="Melnick R.L."/>
            <person name="Guiltinan M.J."/>
            <person name="Tyler B.M."/>
            <person name="Meinhardt L.W."/>
            <person name="Bailey B.A."/>
        </authorList>
    </citation>
    <scope>NUCLEOTIDE SEQUENCE [LARGE SCALE GENOMIC DNA]</scope>
    <source>
        <strain evidence="2">sbr112.9</strain>
    </source>
</reference>
<sequence length="124" mass="14008">MKEGPDVVESCNHNLRIEIVSQRAPARDADIKFKNVRVKLGDNQIIETEPEVVSIEIDVFGLSEVYECVAVIHATPGEFDRILGIPFLKDMQSYIGWRDRLIEETSSKNLCWERASEICGLSAD</sequence>
<evidence type="ECO:0000313" key="1">
    <source>
        <dbReference type="EMBL" id="POM74781.1"/>
    </source>
</evidence>
<dbReference type="OrthoDB" id="106121at2759"/>
<name>A0A2P4YAF1_9STRA</name>